<dbReference type="InterPro" id="IPR025177">
    <property type="entry name" value="MciZ"/>
</dbReference>
<dbReference type="RefSeq" id="WP_212946882.1">
    <property type="nucleotide sequence ID" value="NZ_BORW01000001.1"/>
</dbReference>
<dbReference type="Proteomes" id="UP000680638">
    <property type="component" value="Unassembled WGS sequence"/>
</dbReference>
<name>A0ABQ4LQA0_9BACL</name>
<dbReference type="EMBL" id="BORW01000001">
    <property type="protein sequence ID" value="GIO65308.1"/>
    <property type="molecule type" value="Genomic_DNA"/>
</dbReference>
<evidence type="ECO:0000313" key="1">
    <source>
        <dbReference type="EMBL" id="GIO65308.1"/>
    </source>
</evidence>
<protein>
    <recommendedName>
        <fullName evidence="3">Z-ring formation inhibitor MciZ</fullName>
    </recommendedName>
</protein>
<gene>
    <name evidence="1" type="ORF">J21TS3_01290</name>
</gene>
<accession>A0ABQ4LQA0</accession>
<keyword evidence="2" id="KW-1185">Reference proteome</keyword>
<proteinExistence type="predicted"/>
<organism evidence="1 2">
    <name type="scientific">Paenibacillus cookii</name>
    <dbReference type="NCBI Taxonomy" id="157839"/>
    <lineage>
        <taxon>Bacteria</taxon>
        <taxon>Bacillati</taxon>
        <taxon>Bacillota</taxon>
        <taxon>Bacilli</taxon>
        <taxon>Bacillales</taxon>
        <taxon>Paenibacillaceae</taxon>
        <taxon>Paenibacillus</taxon>
    </lineage>
</organism>
<evidence type="ECO:0000313" key="2">
    <source>
        <dbReference type="Proteomes" id="UP000680638"/>
    </source>
</evidence>
<reference evidence="1 2" key="1">
    <citation type="submission" date="2021-03" db="EMBL/GenBank/DDBJ databases">
        <title>Antimicrobial resistance genes in bacteria isolated from Japanese honey, and their potential for conferring macrolide and lincosamide resistance in the American foulbrood pathogen Paenibacillus larvae.</title>
        <authorList>
            <person name="Okamoto M."/>
            <person name="Kumagai M."/>
            <person name="Kanamori H."/>
            <person name="Takamatsu D."/>
        </authorList>
    </citation>
    <scope>NUCLEOTIDE SEQUENCE [LARGE SCALE GENOMIC DNA]</scope>
    <source>
        <strain evidence="1 2">J21TS3</strain>
    </source>
</reference>
<evidence type="ECO:0008006" key="3">
    <source>
        <dbReference type="Google" id="ProtNLM"/>
    </source>
</evidence>
<comment type="caution">
    <text evidence="1">The sequence shown here is derived from an EMBL/GenBank/DDBJ whole genome shotgun (WGS) entry which is preliminary data.</text>
</comment>
<sequence>MKSYRTETSIHMVGQAWQIRIMLKQWMKETEPRAPLSAILGREAALRRTDAVSR</sequence>
<dbReference type="Pfam" id="PF13072">
    <property type="entry name" value="MciZ"/>
    <property type="match status" value="1"/>
</dbReference>